<keyword evidence="2" id="KW-1185">Reference proteome</keyword>
<evidence type="ECO:0000313" key="1">
    <source>
        <dbReference type="EMBL" id="UYW01780.1"/>
    </source>
</evidence>
<gene>
    <name evidence="1" type="ORF">K5I29_02320</name>
</gene>
<sequence length="182" mass="21351">MSKKEIKKQEGISQADLERLELLQRANEKVGKQLTINSETGNLEEFDELRELVGKEFENPEEKYNLYYVGIRRLLMDYLPKGKDNEQLRNIIYDEKNVFLNLGKKKSDNNGIRKSDGRMTYQPIMNEILDIIIKWVGESQNPFDLYRDFYELNEKNGYGHENYDDSTQSVAKAMLALSNNRI</sequence>
<protein>
    <submittedName>
        <fullName evidence="1">Uncharacterized protein</fullName>
    </submittedName>
</protein>
<dbReference type="EMBL" id="CP081495">
    <property type="protein sequence ID" value="UYW01780.1"/>
    <property type="molecule type" value="Genomic_DNA"/>
</dbReference>
<organism evidence="1 2">
    <name type="scientific">Flavobacterium agricola</name>
    <dbReference type="NCBI Taxonomy" id="2870839"/>
    <lineage>
        <taxon>Bacteria</taxon>
        <taxon>Pseudomonadati</taxon>
        <taxon>Bacteroidota</taxon>
        <taxon>Flavobacteriia</taxon>
        <taxon>Flavobacteriales</taxon>
        <taxon>Flavobacteriaceae</taxon>
        <taxon>Flavobacterium</taxon>
    </lineage>
</organism>
<name>A0ABY6M2W1_9FLAO</name>
<reference evidence="1" key="1">
    <citation type="submission" date="2021-08" db="EMBL/GenBank/DDBJ databases">
        <title>Flavobacterium sp. strain CC-SYL302.</title>
        <authorList>
            <person name="Lin S.-Y."/>
            <person name="Lee T.-H."/>
            <person name="Young C.-C."/>
        </authorList>
    </citation>
    <scope>NUCLEOTIDE SEQUENCE</scope>
    <source>
        <strain evidence="1">CC-SYL302</strain>
    </source>
</reference>
<proteinExistence type="predicted"/>
<dbReference type="Proteomes" id="UP001163328">
    <property type="component" value="Chromosome"/>
</dbReference>
<accession>A0ABY6M2W1</accession>
<dbReference type="RefSeq" id="WP_264434254.1">
    <property type="nucleotide sequence ID" value="NZ_CP081495.1"/>
</dbReference>
<evidence type="ECO:0000313" key="2">
    <source>
        <dbReference type="Proteomes" id="UP001163328"/>
    </source>
</evidence>